<dbReference type="InterPro" id="IPR036291">
    <property type="entry name" value="NAD(P)-bd_dom_sf"/>
</dbReference>
<dbReference type="PANTHER" id="PTHR44196:SF1">
    <property type="entry name" value="DEHYDROGENASE_REDUCTASE SDR FAMILY MEMBER 7B"/>
    <property type="match status" value="1"/>
</dbReference>
<dbReference type="Gene3D" id="3.40.50.720">
    <property type="entry name" value="NAD(P)-binding Rossmann-like Domain"/>
    <property type="match status" value="1"/>
</dbReference>
<evidence type="ECO:0000313" key="5">
    <source>
        <dbReference type="Proteomes" id="UP000287022"/>
    </source>
</evidence>
<comment type="caution">
    <text evidence="4">The sequence shown here is derived from an EMBL/GenBank/DDBJ whole genome shotgun (WGS) entry which is preliminary data.</text>
</comment>
<dbReference type="SUPFAM" id="SSF51735">
    <property type="entry name" value="NAD(P)-binding Rossmann-fold domains"/>
    <property type="match status" value="1"/>
</dbReference>
<dbReference type="EMBL" id="PIQE01000003">
    <property type="protein sequence ID" value="RUO72142.1"/>
    <property type="molecule type" value="Genomic_DNA"/>
</dbReference>
<dbReference type="InterPro" id="IPR020904">
    <property type="entry name" value="Sc_DH/Rdtase_CS"/>
</dbReference>
<evidence type="ECO:0000256" key="2">
    <source>
        <dbReference type="ARBA" id="ARBA00023002"/>
    </source>
</evidence>
<keyword evidence="2" id="KW-0560">Oxidoreductase</keyword>
<dbReference type="GO" id="GO:0016020">
    <property type="term" value="C:membrane"/>
    <property type="evidence" value="ECO:0007669"/>
    <property type="project" value="TreeGrafter"/>
</dbReference>
<dbReference type="GO" id="GO:0016491">
    <property type="term" value="F:oxidoreductase activity"/>
    <property type="evidence" value="ECO:0007669"/>
    <property type="project" value="UniProtKB-KW"/>
</dbReference>
<evidence type="ECO:0000256" key="1">
    <source>
        <dbReference type="ARBA" id="ARBA00006484"/>
    </source>
</evidence>
<gene>
    <name evidence="4" type="ORF">CWI80_10095</name>
</gene>
<dbReference type="InterPro" id="IPR057326">
    <property type="entry name" value="KR_dom"/>
</dbReference>
<evidence type="ECO:0000313" key="4">
    <source>
        <dbReference type="EMBL" id="RUO72142.1"/>
    </source>
</evidence>
<sequence length="268" mass="29925">MSKLITDWSQQHVLLTGAQGGLGQELARQLTEKGALVTLVGRREEALREQAVTLGQRDFLCDLTQAEELAGLIELVQASRPRITGWIHAAGSSVTELYTDTPWTKHAEVMRLNTLVPMQLTHALLPLLQRQHRAWLLHVGSVFGALGFPTQASYCASKAALARFCEALQREVEPSACTIMYAAPRAIKTAMNDGVMHRFNQNSGTHEDNAARVASLLLRQIEQGQRRQTIGWPERLFVKLNALVPQLIDANLRKPLRQLRQLLQEQKS</sequence>
<name>A0A432Z2L9_9GAMM</name>
<reference evidence="5" key="1">
    <citation type="journal article" date="2018" name="Front. Microbiol.">
        <title>Genome-Based Analysis Reveals the Taxonomy and Diversity of the Family Idiomarinaceae.</title>
        <authorList>
            <person name="Liu Y."/>
            <person name="Lai Q."/>
            <person name="Shao Z."/>
        </authorList>
    </citation>
    <scope>NUCLEOTIDE SEQUENCE [LARGE SCALE GENOMIC DNA]</scope>
    <source>
        <strain evidence="5">c121</strain>
    </source>
</reference>
<keyword evidence="5" id="KW-1185">Reference proteome</keyword>
<evidence type="ECO:0000259" key="3">
    <source>
        <dbReference type="SMART" id="SM00822"/>
    </source>
</evidence>
<dbReference type="NCBIfam" id="NF006565">
    <property type="entry name" value="PRK09072.1"/>
    <property type="match status" value="1"/>
</dbReference>
<dbReference type="CDD" id="cd05233">
    <property type="entry name" value="SDR_c"/>
    <property type="match status" value="1"/>
</dbReference>
<dbReference type="SMART" id="SM00822">
    <property type="entry name" value="PKS_KR"/>
    <property type="match status" value="1"/>
</dbReference>
<dbReference type="PROSITE" id="PS00061">
    <property type="entry name" value="ADH_SHORT"/>
    <property type="match status" value="1"/>
</dbReference>
<dbReference type="PANTHER" id="PTHR44196">
    <property type="entry name" value="DEHYDROGENASE/REDUCTASE SDR FAMILY MEMBER 7B"/>
    <property type="match status" value="1"/>
</dbReference>
<feature type="domain" description="Ketoreductase" evidence="3">
    <location>
        <begin position="11"/>
        <end position="216"/>
    </location>
</feature>
<dbReference type="RefSeq" id="WP_034727371.1">
    <property type="nucleotide sequence ID" value="NZ_PIQE01000003.1"/>
</dbReference>
<dbReference type="Proteomes" id="UP000287022">
    <property type="component" value="Unassembled WGS sequence"/>
</dbReference>
<organism evidence="4 5">
    <name type="scientific">Pseudidiomarina sediminum</name>
    <dbReference type="NCBI Taxonomy" id="431675"/>
    <lineage>
        <taxon>Bacteria</taxon>
        <taxon>Pseudomonadati</taxon>
        <taxon>Pseudomonadota</taxon>
        <taxon>Gammaproteobacteria</taxon>
        <taxon>Alteromonadales</taxon>
        <taxon>Idiomarinaceae</taxon>
        <taxon>Pseudidiomarina</taxon>
    </lineage>
</organism>
<dbReference type="PRINTS" id="PR00081">
    <property type="entry name" value="GDHRDH"/>
</dbReference>
<dbReference type="Pfam" id="PF00106">
    <property type="entry name" value="adh_short"/>
    <property type="match status" value="1"/>
</dbReference>
<protein>
    <submittedName>
        <fullName evidence="4">SDR family oxidoreductase</fullName>
    </submittedName>
</protein>
<dbReference type="AlphaFoldDB" id="A0A432Z2L9"/>
<accession>A0A432Z2L9</accession>
<proteinExistence type="inferred from homology"/>
<dbReference type="STRING" id="1122124.GCA_000423165_01901"/>
<dbReference type="InterPro" id="IPR002347">
    <property type="entry name" value="SDR_fam"/>
</dbReference>
<comment type="similarity">
    <text evidence="1">Belongs to the short-chain dehydrogenases/reductases (SDR) family.</text>
</comment>